<dbReference type="AlphaFoldDB" id="A0A067PD21"/>
<protein>
    <recommendedName>
        <fullName evidence="3">F-box domain-containing protein</fullName>
    </recommendedName>
</protein>
<keyword evidence="2" id="KW-1185">Reference proteome</keyword>
<organism evidence="1 2">
    <name type="scientific">Jaapia argillacea MUCL 33604</name>
    <dbReference type="NCBI Taxonomy" id="933084"/>
    <lineage>
        <taxon>Eukaryota</taxon>
        <taxon>Fungi</taxon>
        <taxon>Dikarya</taxon>
        <taxon>Basidiomycota</taxon>
        <taxon>Agaricomycotina</taxon>
        <taxon>Agaricomycetes</taxon>
        <taxon>Agaricomycetidae</taxon>
        <taxon>Jaapiales</taxon>
        <taxon>Jaapiaceae</taxon>
        <taxon>Jaapia</taxon>
    </lineage>
</organism>
<evidence type="ECO:0008006" key="3">
    <source>
        <dbReference type="Google" id="ProtNLM"/>
    </source>
</evidence>
<evidence type="ECO:0000313" key="1">
    <source>
        <dbReference type="EMBL" id="KDQ51740.1"/>
    </source>
</evidence>
<gene>
    <name evidence="1" type="ORF">JAAARDRAFT_210881</name>
</gene>
<name>A0A067PD21_9AGAM</name>
<dbReference type="InterPro" id="IPR032675">
    <property type="entry name" value="LRR_dom_sf"/>
</dbReference>
<dbReference type="HOGENOM" id="CLU_765180_0_0_1"/>
<accession>A0A067PD21</accession>
<dbReference type="InParanoid" id="A0A067PD21"/>
<dbReference type="SUPFAM" id="SSF52047">
    <property type="entry name" value="RNI-like"/>
    <property type="match status" value="1"/>
</dbReference>
<dbReference type="EMBL" id="KL197745">
    <property type="protein sequence ID" value="KDQ51740.1"/>
    <property type="molecule type" value="Genomic_DNA"/>
</dbReference>
<reference evidence="2" key="1">
    <citation type="journal article" date="2014" name="Proc. Natl. Acad. Sci. U.S.A.">
        <title>Extensive sampling of basidiomycete genomes demonstrates inadequacy of the white-rot/brown-rot paradigm for wood decay fungi.</title>
        <authorList>
            <person name="Riley R."/>
            <person name="Salamov A.A."/>
            <person name="Brown D.W."/>
            <person name="Nagy L.G."/>
            <person name="Floudas D."/>
            <person name="Held B.W."/>
            <person name="Levasseur A."/>
            <person name="Lombard V."/>
            <person name="Morin E."/>
            <person name="Otillar R."/>
            <person name="Lindquist E.A."/>
            <person name="Sun H."/>
            <person name="LaButti K.M."/>
            <person name="Schmutz J."/>
            <person name="Jabbour D."/>
            <person name="Luo H."/>
            <person name="Baker S.E."/>
            <person name="Pisabarro A.G."/>
            <person name="Walton J.D."/>
            <person name="Blanchette R.A."/>
            <person name="Henrissat B."/>
            <person name="Martin F."/>
            <person name="Cullen D."/>
            <person name="Hibbett D.S."/>
            <person name="Grigoriev I.V."/>
        </authorList>
    </citation>
    <scope>NUCLEOTIDE SEQUENCE [LARGE SCALE GENOMIC DNA]</scope>
    <source>
        <strain evidence="2">MUCL 33604</strain>
    </source>
</reference>
<proteinExistence type="predicted"/>
<dbReference type="Gene3D" id="3.80.10.10">
    <property type="entry name" value="Ribonuclease Inhibitor"/>
    <property type="match status" value="1"/>
</dbReference>
<sequence>MNPSLRILHISSDWGRGKIDDKELEEFLRSLPGRCPALHSLLLSGSIPHISLEPLSNIQHLTSLNLLYIYRVPSAFNSTTATALSTLPCLTDLSIPDVFIEHLGDPISSDGFLTLESLHINNGDPPGIARTLRCICSPVLCWVCIQEVDRATGRDLVEHLWAFSKFSESLVKLRWEAEEWSDEFNESDFTCMGIELLEPLLVLKKLDTLRIRLCSSADNPDSAFSCQDSRTIAETWPNMKDLSLSSSLFPFTLRSLVTLVDNLDSLETLSIEVAYNDNLDPSSDRMVIIQDMCERHGPCDTKYLSELHITGIRPNGHGCDDLLLAAYLHTMFPRVWKIVCLERPTIGEIMSLRREGTRGDEL</sequence>
<evidence type="ECO:0000313" key="2">
    <source>
        <dbReference type="Proteomes" id="UP000027265"/>
    </source>
</evidence>
<dbReference type="Proteomes" id="UP000027265">
    <property type="component" value="Unassembled WGS sequence"/>
</dbReference>